<dbReference type="AlphaFoldDB" id="A0A8H6IQP0"/>
<feature type="domain" description="Rhodopsin" evidence="8">
    <location>
        <begin position="39"/>
        <end position="274"/>
    </location>
</feature>
<feature type="transmembrane region" description="Helical" evidence="7">
    <location>
        <begin position="22"/>
        <end position="43"/>
    </location>
</feature>
<dbReference type="Proteomes" id="UP000652219">
    <property type="component" value="Unassembled WGS sequence"/>
</dbReference>
<proteinExistence type="inferred from homology"/>
<keyword evidence="4 7" id="KW-0472">Membrane</keyword>
<dbReference type="Pfam" id="PF20684">
    <property type="entry name" value="Fung_rhodopsin"/>
    <property type="match status" value="1"/>
</dbReference>
<reference evidence="9 10" key="1">
    <citation type="journal article" date="2020" name="Phytopathology">
        <title>Genome Sequence Resources of Colletotrichum truncatum, C. plurivorum, C. musicola, and C. sojae: Four Species Pathogenic to Soybean (Glycine max).</title>
        <authorList>
            <person name="Rogerio F."/>
            <person name="Boufleur T.R."/>
            <person name="Ciampi-Guillardi M."/>
            <person name="Sukno S.A."/>
            <person name="Thon M.R."/>
            <person name="Massola Junior N.S."/>
            <person name="Baroncelli R."/>
        </authorList>
    </citation>
    <scope>NUCLEOTIDE SEQUENCE [LARGE SCALE GENOMIC DNA]</scope>
    <source>
        <strain evidence="9 10">LFN0009</strain>
    </source>
</reference>
<evidence type="ECO:0000259" key="8">
    <source>
        <dbReference type="Pfam" id="PF20684"/>
    </source>
</evidence>
<keyword evidence="10" id="KW-1185">Reference proteome</keyword>
<dbReference type="InterPro" id="IPR049326">
    <property type="entry name" value="Rhodopsin_dom_fungi"/>
</dbReference>
<evidence type="ECO:0000256" key="1">
    <source>
        <dbReference type="ARBA" id="ARBA00004141"/>
    </source>
</evidence>
<comment type="similarity">
    <text evidence="5">Belongs to the SAT4 family.</text>
</comment>
<evidence type="ECO:0000256" key="6">
    <source>
        <dbReference type="SAM" id="MobiDB-lite"/>
    </source>
</evidence>
<feature type="transmembrane region" description="Helical" evidence="7">
    <location>
        <begin position="55"/>
        <end position="77"/>
    </location>
</feature>
<evidence type="ECO:0000256" key="4">
    <source>
        <dbReference type="ARBA" id="ARBA00023136"/>
    </source>
</evidence>
<dbReference type="GO" id="GO:0016020">
    <property type="term" value="C:membrane"/>
    <property type="evidence" value="ECO:0007669"/>
    <property type="project" value="UniProtKB-SubCell"/>
</dbReference>
<dbReference type="InterPro" id="IPR052337">
    <property type="entry name" value="SAT4-like"/>
</dbReference>
<organism evidence="9 10">
    <name type="scientific">Colletotrichum sojae</name>
    <dbReference type="NCBI Taxonomy" id="2175907"/>
    <lineage>
        <taxon>Eukaryota</taxon>
        <taxon>Fungi</taxon>
        <taxon>Dikarya</taxon>
        <taxon>Ascomycota</taxon>
        <taxon>Pezizomycotina</taxon>
        <taxon>Sordariomycetes</taxon>
        <taxon>Hypocreomycetidae</taxon>
        <taxon>Glomerellales</taxon>
        <taxon>Glomerellaceae</taxon>
        <taxon>Colletotrichum</taxon>
        <taxon>Colletotrichum orchidearum species complex</taxon>
    </lineage>
</organism>
<comment type="caution">
    <text evidence="9">The sequence shown here is derived from an EMBL/GenBank/DDBJ whole genome shotgun (WGS) entry which is preliminary data.</text>
</comment>
<comment type="subcellular location">
    <subcellularLocation>
        <location evidence="1">Membrane</location>
        <topology evidence="1">Multi-pass membrane protein</topology>
    </subcellularLocation>
</comment>
<feature type="transmembrane region" description="Helical" evidence="7">
    <location>
        <begin position="211"/>
        <end position="229"/>
    </location>
</feature>
<keyword evidence="2 7" id="KW-0812">Transmembrane</keyword>
<evidence type="ECO:0000256" key="5">
    <source>
        <dbReference type="ARBA" id="ARBA00038359"/>
    </source>
</evidence>
<accession>A0A8H6IQP0</accession>
<evidence type="ECO:0000256" key="3">
    <source>
        <dbReference type="ARBA" id="ARBA00022989"/>
    </source>
</evidence>
<keyword evidence="3 7" id="KW-1133">Transmembrane helix</keyword>
<feature type="transmembrane region" description="Helical" evidence="7">
    <location>
        <begin position="177"/>
        <end position="199"/>
    </location>
</feature>
<sequence>MSNTTTEGSEAFRAESRANEVFTIHLIFFFLSVISVIARLAAARVSARKISWDDWLAFLSLFFVIGVFAGTMLWLRFGLGRHEVVVQEEDPMNIVRFYQTIFANEIMYPLSLSSARLSLVVLYHRIFGLFNARYWLYGLQAFIVAWAIYATLPLILACHPVSNFWTTHKNCVDISKIYISIAVGSIVTDFILILLPMPYAARLRMPWYKKALLLMSFVFGGFNCFITIIRLVKVSNFDYKDPTWGTVDLMIWTGLEAYCGVICCCLPTLRPLLHAGRSDRRSRKSSGRMMKDSDPSTGAETVATQQMPEAREMVDYLSKPPRAAHRTLEEQFKDFDFGVTTLNDLRRYGRASDLDD</sequence>
<feature type="transmembrane region" description="Helical" evidence="7">
    <location>
        <begin position="134"/>
        <end position="157"/>
    </location>
</feature>
<protein>
    <submittedName>
        <fullName evidence="9">Integral membrane protein</fullName>
    </submittedName>
</protein>
<feature type="region of interest" description="Disordered" evidence="6">
    <location>
        <begin position="277"/>
        <end position="305"/>
    </location>
</feature>
<evidence type="ECO:0000256" key="2">
    <source>
        <dbReference type="ARBA" id="ARBA00022692"/>
    </source>
</evidence>
<dbReference type="EMBL" id="WIGN01000453">
    <property type="protein sequence ID" value="KAF6792646.1"/>
    <property type="molecule type" value="Genomic_DNA"/>
</dbReference>
<evidence type="ECO:0000313" key="10">
    <source>
        <dbReference type="Proteomes" id="UP000652219"/>
    </source>
</evidence>
<feature type="compositionally biased region" description="Polar residues" evidence="6">
    <location>
        <begin position="295"/>
        <end position="305"/>
    </location>
</feature>
<evidence type="ECO:0000313" key="9">
    <source>
        <dbReference type="EMBL" id="KAF6792646.1"/>
    </source>
</evidence>
<dbReference type="PANTHER" id="PTHR33048">
    <property type="entry name" value="PTH11-LIKE INTEGRAL MEMBRANE PROTEIN (AFU_ORTHOLOGUE AFUA_5G11245)"/>
    <property type="match status" value="1"/>
</dbReference>
<feature type="transmembrane region" description="Helical" evidence="7">
    <location>
        <begin position="249"/>
        <end position="273"/>
    </location>
</feature>
<dbReference type="PANTHER" id="PTHR33048:SF47">
    <property type="entry name" value="INTEGRAL MEMBRANE PROTEIN-RELATED"/>
    <property type="match status" value="1"/>
</dbReference>
<name>A0A8H6IQP0_9PEZI</name>
<gene>
    <name evidence="9" type="ORF">CSOJ01_14143</name>
</gene>
<evidence type="ECO:0000256" key="7">
    <source>
        <dbReference type="SAM" id="Phobius"/>
    </source>
</evidence>